<reference evidence="2" key="1">
    <citation type="submission" date="2022-12" db="EMBL/GenBank/DDBJ databases">
        <title>Paracoccus onchidii sp. nov., isolated from a marine invertebrate from the South China Sea.</title>
        <authorList>
            <person name="Xu S."/>
            <person name="Liu Z."/>
            <person name="Xu Y."/>
        </authorList>
    </citation>
    <scope>NUCLEOTIDE SEQUENCE</scope>
    <source>
        <strain evidence="2">Z330</strain>
    </source>
</reference>
<dbReference type="SUPFAM" id="SSF53474">
    <property type="entry name" value="alpha/beta-Hydrolases"/>
    <property type="match status" value="1"/>
</dbReference>
<evidence type="ECO:0000313" key="2">
    <source>
        <dbReference type="EMBL" id="MDB6179681.1"/>
    </source>
</evidence>
<keyword evidence="3" id="KW-1185">Reference proteome</keyword>
<sequence>MSWRKLAILAILAFGAFWYLVPHEHAELVAAEINLPEDLDAWLSDREQGIDPARAGRIDWRGPPGQRTDLALIYVHGFSGHPSELDPVPQEVAEAVGANLYSVRLAGHGAEDEALARANVAQWWDDVAEAVAVGERLGDRIVLIGLSTGGTLAALAAVDEDLGRRIDAVVLLSPNFGVHHRYFRLLNLPFSRQLVRLLMPKDRCGDNLATKPRGFMSPCPAIEAAIPLAALVRRASGTDFSVAHQPAFFIWSYADNIVMPKATDAVADRWGGRATRLNVTPSKQDDPHGHIIAGEDFSPRLSPLMVKAISIWIGQLGES</sequence>
<dbReference type="InterPro" id="IPR000073">
    <property type="entry name" value="AB_hydrolase_1"/>
</dbReference>
<proteinExistence type="predicted"/>
<keyword evidence="2" id="KW-0378">Hydrolase</keyword>
<dbReference type="Gene3D" id="3.40.50.1820">
    <property type="entry name" value="alpha/beta hydrolase"/>
    <property type="match status" value="1"/>
</dbReference>
<protein>
    <submittedName>
        <fullName evidence="2">Alpha/beta fold hydrolase</fullName>
    </submittedName>
</protein>
<name>A0ABT4ZJX9_9RHOB</name>
<organism evidence="2 3">
    <name type="scientific">Paracoccus onchidii</name>
    <dbReference type="NCBI Taxonomy" id="3017813"/>
    <lineage>
        <taxon>Bacteria</taxon>
        <taxon>Pseudomonadati</taxon>
        <taxon>Pseudomonadota</taxon>
        <taxon>Alphaproteobacteria</taxon>
        <taxon>Rhodobacterales</taxon>
        <taxon>Paracoccaceae</taxon>
        <taxon>Paracoccus</taxon>
    </lineage>
</organism>
<evidence type="ECO:0000313" key="3">
    <source>
        <dbReference type="Proteomes" id="UP001165641"/>
    </source>
</evidence>
<dbReference type="GO" id="GO:0016787">
    <property type="term" value="F:hydrolase activity"/>
    <property type="evidence" value="ECO:0007669"/>
    <property type="project" value="UniProtKB-KW"/>
</dbReference>
<evidence type="ECO:0000259" key="1">
    <source>
        <dbReference type="Pfam" id="PF12697"/>
    </source>
</evidence>
<dbReference type="EMBL" id="JAQBIE010000052">
    <property type="protein sequence ID" value="MDB6179681.1"/>
    <property type="molecule type" value="Genomic_DNA"/>
</dbReference>
<gene>
    <name evidence="2" type="ORF">PAF17_19715</name>
</gene>
<accession>A0ABT4ZJX9</accession>
<dbReference type="InterPro" id="IPR029058">
    <property type="entry name" value="AB_hydrolase_fold"/>
</dbReference>
<dbReference type="Pfam" id="PF12697">
    <property type="entry name" value="Abhydrolase_6"/>
    <property type="match status" value="1"/>
</dbReference>
<dbReference type="RefSeq" id="WP_271890775.1">
    <property type="nucleotide sequence ID" value="NZ_JAQBIE010000052.1"/>
</dbReference>
<dbReference type="Proteomes" id="UP001165641">
    <property type="component" value="Unassembled WGS sequence"/>
</dbReference>
<feature type="domain" description="AB hydrolase-1" evidence="1">
    <location>
        <begin position="72"/>
        <end position="245"/>
    </location>
</feature>
<comment type="caution">
    <text evidence="2">The sequence shown here is derived from an EMBL/GenBank/DDBJ whole genome shotgun (WGS) entry which is preliminary data.</text>
</comment>